<comment type="caution">
    <text evidence="1">The sequence shown here is derived from an EMBL/GenBank/DDBJ whole genome shotgun (WGS) entry which is preliminary data.</text>
</comment>
<dbReference type="Gene3D" id="3.20.20.140">
    <property type="entry name" value="Metal-dependent hydrolases"/>
    <property type="match status" value="1"/>
</dbReference>
<evidence type="ECO:0000313" key="1">
    <source>
        <dbReference type="EMBL" id="GAH45205.1"/>
    </source>
</evidence>
<feature type="non-terminal residue" evidence="1">
    <location>
        <position position="245"/>
    </location>
</feature>
<name>X1GK28_9ZZZZ</name>
<dbReference type="Pfam" id="PF12228">
    <property type="entry name" value="DUF3604"/>
    <property type="match status" value="1"/>
</dbReference>
<accession>X1GK28</accession>
<dbReference type="SUPFAM" id="SSF89550">
    <property type="entry name" value="PHP domain-like"/>
    <property type="match status" value="1"/>
</dbReference>
<organism evidence="1">
    <name type="scientific">marine sediment metagenome</name>
    <dbReference type="NCBI Taxonomy" id="412755"/>
    <lineage>
        <taxon>unclassified sequences</taxon>
        <taxon>metagenomes</taxon>
        <taxon>ecological metagenomes</taxon>
    </lineage>
</organism>
<gene>
    <name evidence="1" type="ORF">S03H2_12004</name>
</gene>
<proteinExistence type="predicted"/>
<dbReference type="InterPro" id="IPR022028">
    <property type="entry name" value="DUF3604"/>
</dbReference>
<dbReference type="AlphaFoldDB" id="X1GK28"/>
<evidence type="ECO:0008006" key="2">
    <source>
        <dbReference type="Google" id="ProtNLM"/>
    </source>
</evidence>
<dbReference type="InterPro" id="IPR016195">
    <property type="entry name" value="Pol/histidinol_Pase-like"/>
</dbReference>
<dbReference type="EMBL" id="BARU01006112">
    <property type="protein sequence ID" value="GAH45205.1"/>
    <property type="molecule type" value="Genomic_DNA"/>
</dbReference>
<protein>
    <recommendedName>
        <fullName evidence="2">DUF3604 domain-containing protein</fullName>
    </recommendedName>
</protein>
<reference evidence="1" key="1">
    <citation type="journal article" date="2014" name="Front. Microbiol.">
        <title>High frequency of phylogenetically diverse reductive dehalogenase-homologous genes in deep subseafloor sedimentary metagenomes.</title>
        <authorList>
            <person name="Kawai M."/>
            <person name="Futagami T."/>
            <person name="Toyoda A."/>
            <person name="Takaki Y."/>
            <person name="Nishi S."/>
            <person name="Hori S."/>
            <person name="Arai W."/>
            <person name="Tsubouchi T."/>
            <person name="Morono Y."/>
            <person name="Uchiyama I."/>
            <person name="Ito T."/>
            <person name="Fujiyama A."/>
            <person name="Inagaki F."/>
            <person name="Takami H."/>
        </authorList>
    </citation>
    <scope>NUCLEOTIDE SEQUENCE</scope>
    <source>
        <strain evidence="1">Expedition CK06-06</strain>
    </source>
</reference>
<sequence>MVKTIAGVFALSMVLGAVAATGAKAGDEMSAADKEAAIPENPLKDAYFGEQHVHTSYSLDAFIGGEALTPDNAYRFAKGGAVTVYGKPHSIGRPLDFVAITDHAEYLGEMYTAQVEGAPGYDNPKLVELRSLDDFEDQEAWFLKYVVSNNRSGAPQHTDFYPGDDALRSGWKIMVDAVERHYVPGTFTTIPAFEWSAAPKGANMHRNVFFRDTKVPSLPISAVDTSDEEELWEWLAEQEQADSTL</sequence>